<evidence type="ECO:0000313" key="9">
    <source>
        <dbReference type="Proteomes" id="UP000284824"/>
    </source>
</evidence>
<evidence type="ECO:0000256" key="3">
    <source>
        <dbReference type="ARBA" id="ARBA00022475"/>
    </source>
</evidence>
<proteinExistence type="predicted"/>
<feature type="transmembrane region" description="Helical" evidence="7">
    <location>
        <begin position="12"/>
        <end position="31"/>
    </location>
</feature>
<feature type="transmembrane region" description="Helical" evidence="7">
    <location>
        <begin position="70"/>
        <end position="91"/>
    </location>
</feature>
<dbReference type="InterPro" id="IPR011701">
    <property type="entry name" value="MFS"/>
</dbReference>
<keyword evidence="9" id="KW-1185">Reference proteome</keyword>
<accession>A0A438LXL6</accession>
<evidence type="ECO:0000256" key="1">
    <source>
        <dbReference type="ARBA" id="ARBA00004651"/>
    </source>
</evidence>
<feature type="transmembrane region" description="Helical" evidence="7">
    <location>
        <begin position="247"/>
        <end position="271"/>
    </location>
</feature>
<keyword evidence="3" id="KW-1003">Cell membrane</keyword>
<feature type="transmembrane region" description="Helical" evidence="7">
    <location>
        <begin position="338"/>
        <end position="357"/>
    </location>
</feature>
<organism evidence="8 9">
    <name type="scientific">Nonomuraea polychroma</name>
    <dbReference type="NCBI Taxonomy" id="46176"/>
    <lineage>
        <taxon>Bacteria</taxon>
        <taxon>Bacillati</taxon>
        <taxon>Actinomycetota</taxon>
        <taxon>Actinomycetes</taxon>
        <taxon>Streptosporangiales</taxon>
        <taxon>Streptosporangiaceae</taxon>
        <taxon>Nonomuraea</taxon>
    </lineage>
</organism>
<dbReference type="InterPro" id="IPR036259">
    <property type="entry name" value="MFS_trans_sf"/>
</dbReference>
<protein>
    <submittedName>
        <fullName evidence="8">MFS transporter</fullName>
    </submittedName>
</protein>
<dbReference type="CDD" id="cd06173">
    <property type="entry name" value="MFS_MefA_like"/>
    <property type="match status" value="1"/>
</dbReference>
<dbReference type="PANTHER" id="PTHR43266">
    <property type="entry name" value="MACROLIDE-EFFLUX PROTEIN"/>
    <property type="match status" value="1"/>
</dbReference>
<evidence type="ECO:0000256" key="2">
    <source>
        <dbReference type="ARBA" id="ARBA00022448"/>
    </source>
</evidence>
<keyword evidence="5 7" id="KW-1133">Transmembrane helix</keyword>
<feature type="transmembrane region" description="Helical" evidence="7">
    <location>
        <begin position="278"/>
        <end position="297"/>
    </location>
</feature>
<keyword evidence="6 7" id="KW-0472">Membrane</keyword>
<dbReference type="RefSeq" id="WP_127930777.1">
    <property type="nucleotide sequence ID" value="NZ_SAUN01000001.1"/>
</dbReference>
<keyword evidence="2" id="KW-0813">Transport</keyword>
<dbReference type="OrthoDB" id="3539228at2"/>
<reference evidence="8 9" key="1">
    <citation type="submission" date="2019-01" db="EMBL/GenBank/DDBJ databases">
        <title>Sequencing the genomes of 1000 actinobacteria strains.</title>
        <authorList>
            <person name="Klenk H.-P."/>
        </authorList>
    </citation>
    <scope>NUCLEOTIDE SEQUENCE [LARGE SCALE GENOMIC DNA]</scope>
    <source>
        <strain evidence="8 9">DSM 43925</strain>
    </source>
</reference>
<evidence type="ECO:0000313" key="8">
    <source>
        <dbReference type="EMBL" id="RVX38097.1"/>
    </source>
</evidence>
<dbReference type="EMBL" id="SAUN01000001">
    <property type="protein sequence ID" value="RVX38097.1"/>
    <property type="molecule type" value="Genomic_DNA"/>
</dbReference>
<sequence length="436" mass="45459">MPRAFLTIWSSQLLSIITSSVTGFVLGVWVFQRTGSATQFVTITLCAVLPEVLFSPPAGSLADRWDRRRLMMAADLGAALTTGVLALLLAAGDLQVWHIYVITAVGAVFGTAQMAAYHAMMPSLVPKERLGRANGLMQVADAVRIASPLLAGALLVGVGLTGVVVIDLVTFLLSRAVLHLVPLPREVTRPGAGRPAEPWLRDLAFGLRHLRARKGLAWLVGLLAAYNLFFGMAGVLVQPLILSFGSAALLGALMFAGGSGLFAGGLVMSAWGGPRRRVRGLVCFVALGGVLLAAHSLSPSGALIAVVAPAFLFTIPFVQGTGITILQLKTHPAELGRVLATTRAVTQSATVLTYLAAGPLADRVFEPLLAPGGALAGSVGRLVGTGPGRGIATIFLLTGAALLVLAPLAYLQPRLRRLETELPDVEEPSDAALSRS</sequence>
<feature type="transmembrane region" description="Helical" evidence="7">
    <location>
        <begin position="216"/>
        <end position="241"/>
    </location>
</feature>
<dbReference type="AlphaFoldDB" id="A0A438LXL6"/>
<feature type="transmembrane region" description="Helical" evidence="7">
    <location>
        <begin position="391"/>
        <end position="411"/>
    </location>
</feature>
<dbReference type="Proteomes" id="UP000284824">
    <property type="component" value="Unassembled WGS sequence"/>
</dbReference>
<dbReference type="GO" id="GO:0022857">
    <property type="term" value="F:transmembrane transporter activity"/>
    <property type="evidence" value="ECO:0007669"/>
    <property type="project" value="InterPro"/>
</dbReference>
<dbReference type="SUPFAM" id="SSF103473">
    <property type="entry name" value="MFS general substrate transporter"/>
    <property type="match status" value="1"/>
</dbReference>
<dbReference type="Pfam" id="PF07690">
    <property type="entry name" value="MFS_1"/>
    <property type="match status" value="1"/>
</dbReference>
<keyword evidence="4 7" id="KW-0812">Transmembrane</keyword>
<evidence type="ECO:0000256" key="7">
    <source>
        <dbReference type="SAM" id="Phobius"/>
    </source>
</evidence>
<evidence type="ECO:0000256" key="4">
    <source>
        <dbReference type="ARBA" id="ARBA00022692"/>
    </source>
</evidence>
<feature type="transmembrane region" description="Helical" evidence="7">
    <location>
        <begin position="97"/>
        <end position="120"/>
    </location>
</feature>
<comment type="caution">
    <text evidence="8">The sequence shown here is derived from an EMBL/GenBank/DDBJ whole genome shotgun (WGS) entry which is preliminary data.</text>
</comment>
<evidence type="ECO:0000256" key="6">
    <source>
        <dbReference type="ARBA" id="ARBA00023136"/>
    </source>
</evidence>
<name>A0A438LXL6_9ACTN</name>
<gene>
    <name evidence="8" type="ORF">EDD27_0388</name>
</gene>
<evidence type="ECO:0000256" key="5">
    <source>
        <dbReference type="ARBA" id="ARBA00022989"/>
    </source>
</evidence>
<feature type="transmembrane region" description="Helical" evidence="7">
    <location>
        <begin position="303"/>
        <end position="326"/>
    </location>
</feature>
<dbReference type="GO" id="GO:0005886">
    <property type="term" value="C:plasma membrane"/>
    <property type="evidence" value="ECO:0007669"/>
    <property type="project" value="UniProtKB-SubCell"/>
</dbReference>
<dbReference type="PANTHER" id="PTHR43266:SF2">
    <property type="entry name" value="MAJOR FACILITATOR SUPERFAMILY (MFS) PROFILE DOMAIN-CONTAINING PROTEIN"/>
    <property type="match status" value="1"/>
</dbReference>
<dbReference type="Gene3D" id="1.20.1250.20">
    <property type="entry name" value="MFS general substrate transporter like domains"/>
    <property type="match status" value="1"/>
</dbReference>
<comment type="subcellular location">
    <subcellularLocation>
        <location evidence="1">Cell membrane</location>
        <topology evidence="1">Multi-pass membrane protein</topology>
    </subcellularLocation>
</comment>